<gene>
    <name evidence="1" type="primary">FAT1_14</name>
    <name evidence="1" type="ORF">CEXT_321303</name>
</gene>
<dbReference type="Proteomes" id="UP001054945">
    <property type="component" value="Unassembled WGS sequence"/>
</dbReference>
<evidence type="ECO:0000313" key="2">
    <source>
        <dbReference type="Proteomes" id="UP001054945"/>
    </source>
</evidence>
<feature type="non-terminal residue" evidence="1">
    <location>
        <position position="1"/>
    </location>
</feature>
<name>A0AAV4P0N6_CAEEX</name>
<proteinExistence type="predicted"/>
<keyword evidence="2" id="KW-1185">Reference proteome</keyword>
<evidence type="ECO:0000313" key="1">
    <source>
        <dbReference type="EMBL" id="GIX90737.1"/>
    </source>
</evidence>
<dbReference type="EMBL" id="BPLR01021527">
    <property type="protein sequence ID" value="GIX90737.1"/>
    <property type="molecule type" value="Genomic_DNA"/>
</dbReference>
<protein>
    <submittedName>
        <fullName evidence="1">Protocadherin Fat 1</fullName>
    </submittedName>
</protein>
<dbReference type="AlphaFoldDB" id="A0AAV4P0N6"/>
<reference evidence="1 2" key="1">
    <citation type="submission" date="2021-06" db="EMBL/GenBank/DDBJ databases">
        <title>Caerostris extrusa draft genome.</title>
        <authorList>
            <person name="Kono N."/>
            <person name="Arakawa K."/>
        </authorList>
    </citation>
    <scope>NUCLEOTIDE SEQUENCE [LARGE SCALE GENOMIC DNA]</scope>
</reference>
<organism evidence="1 2">
    <name type="scientific">Caerostris extrusa</name>
    <name type="common">Bark spider</name>
    <name type="synonym">Caerostris bankana</name>
    <dbReference type="NCBI Taxonomy" id="172846"/>
    <lineage>
        <taxon>Eukaryota</taxon>
        <taxon>Metazoa</taxon>
        <taxon>Ecdysozoa</taxon>
        <taxon>Arthropoda</taxon>
        <taxon>Chelicerata</taxon>
        <taxon>Arachnida</taxon>
        <taxon>Araneae</taxon>
        <taxon>Araneomorphae</taxon>
        <taxon>Entelegynae</taxon>
        <taxon>Araneoidea</taxon>
        <taxon>Araneidae</taxon>
        <taxon>Caerostris</taxon>
    </lineage>
</organism>
<sequence>LSTTLSLAISLPEIKQWSIANYRFRVRSDCYYIFPTQARNLLLTSDELSDQDVQSVLLHSPENFGLQVNFEDVIIQEDATMLIYNISESLSPIILPCKENEQISFILLEDKYLLIDIKRCSECRFRLNVKPIAVEYGIDIFQNKITLVLKICSSACNSTLKMALGSLRLTKQSKNCEIQLQAPEAHRVVLKISSLLVTDNCSLSKIHLGPLTGVPVHQICCIIVLCEGSPSIVVQLSHLDIRDRFFAQISFELAEDISKPFLASANLVRDYIQCSNS</sequence>
<accession>A0AAV4P0N6</accession>
<comment type="caution">
    <text evidence="1">The sequence shown here is derived from an EMBL/GenBank/DDBJ whole genome shotgun (WGS) entry which is preliminary data.</text>
</comment>